<proteinExistence type="predicted"/>
<evidence type="ECO:0000313" key="1">
    <source>
        <dbReference type="EMBL" id="GIM47729.1"/>
    </source>
</evidence>
<protein>
    <submittedName>
        <fullName evidence="1">Uncharacterized protein</fullName>
    </submittedName>
</protein>
<accession>A0AAV4LIS5</accession>
<name>A0AAV4LIS5_9BACL</name>
<dbReference type="AlphaFoldDB" id="A0AAV4LIS5"/>
<dbReference type="Proteomes" id="UP001057291">
    <property type="component" value="Unassembled WGS sequence"/>
</dbReference>
<comment type="caution">
    <text evidence="1">The sequence shown here is derived from an EMBL/GenBank/DDBJ whole genome shotgun (WGS) entry which is preliminary data.</text>
</comment>
<gene>
    <name evidence="1" type="ORF">DNHGIG_32780</name>
</gene>
<organism evidence="1 2">
    <name type="scientific">Collibacillus ludicampi</name>
    <dbReference type="NCBI Taxonomy" id="2771369"/>
    <lineage>
        <taxon>Bacteria</taxon>
        <taxon>Bacillati</taxon>
        <taxon>Bacillota</taxon>
        <taxon>Bacilli</taxon>
        <taxon>Bacillales</taxon>
        <taxon>Alicyclobacillaceae</taxon>
        <taxon>Collibacillus</taxon>
    </lineage>
</organism>
<dbReference type="EMBL" id="BOQE01000001">
    <property type="protein sequence ID" value="GIM47729.1"/>
    <property type="molecule type" value="Genomic_DNA"/>
</dbReference>
<sequence length="69" mass="8025">MAYDLRWFEPLVIIRWPTRLIGSYPTESKNKKALIPDLTRIHGFFVYGRNGIGSERLEAKIEGLFSNEL</sequence>
<keyword evidence="2" id="KW-1185">Reference proteome</keyword>
<reference evidence="1" key="1">
    <citation type="journal article" date="2023" name="Int. J. Syst. Evol. Microbiol.">
        <title>Collibacillus ludicampi gen. nov., sp. nov., a new soil bacterium of the family Alicyclobacillaceae.</title>
        <authorList>
            <person name="Jojima T."/>
            <person name="Ioku Y."/>
            <person name="Fukuta Y."/>
            <person name="Shirasaka N."/>
            <person name="Matsumura Y."/>
            <person name="Mori M."/>
        </authorList>
    </citation>
    <scope>NUCLEOTIDE SEQUENCE</scope>
    <source>
        <strain evidence="1">TP075</strain>
    </source>
</reference>
<evidence type="ECO:0000313" key="2">
    <source>
        <dbReference type="Proteomes" id="UP001057291"/>
    </source>
</evidence>